<protein>
    <submittedName>
        <fullName evidence="1">Uncharacterized protein</fullName>
    </submittedName>
</protein>
<gene>
    <name evidence="1" type="ORF">CS022_15705</name>
</gene>
<dbReference type="OrthoDB" id="5703936at2"/>
<accession>A0A4Q0YPF7</accession>
<reference evidence="1 2" key="1">
    <citation type="submission" date="2017-10" db="EMBL/GenBank/DDBJ databases">
        <title>Nyctiphanis sp. nov., isolated from the stomach of the euphausiid Nyctiphanes simplex (Hansen, 1911) in the Gulf of California.</title>
        <authorList>
            <person name="Gomez-Gil B."/>
            <person name="Aguilar-Mendez M."/>
            <person name="Lopez-Cortes A."/>
            <person name="Gomez-Gutierrez J."/>
            <person name="Roque A."/>
            <person name="Lang E."/>
            <person name="Gonzalez-Castillo A."/>
        </authorList>
    </citation>
    <scope>NUCLEOTIDE SEQUENCE [LARGE SCALE GENOMIC DNA]</scope>
    <source>
        <strain evidence="1 2">CAIM 600</strain>
    </source>
</reference>
<keyword evidence="2" id="KW-1185">Reference proteome</keyword>
<evidence type="ECO:0000313" key="2">
    <source>
        <dbReference type="Proteomes" id="UP000290287"/>
    </source>
</evidence>
<evidence type="ECO:0000313" key="1">
    <source>
        <dbReference type="EMBL" id="RXJ72395.1"/>
    </source>
</evidence>
<comment type="caution">
    <text evidence="1">The sequence shown here is derived from an EMBL/GenBank/DDBJ whole genome shotgun (WGS) entry which is preliminary data.</text>
</comment>
<proteinExistence type="predicted"/>
<dbReference type="AlphaFoldDB" id="A0A4Q0YPF7"/>
<sequence length="114" mass="12660">MKEINNLINKVLLIGISLVDDEENAIERIQIFGPIICVNAEGIVIRRNDTHTEFKIPPDFESLLPAAAGEYHLNTSGEIVTDPDYLCSWVIYGGEDPETGKYTLFDYSASAEVV</sequence>
<organism evidence="1 2">
    <name type="scientific">Veronia nyctiphanis</name>
    <dbReference type="NCBI Taxonomy" id="1278244"/>
    <lineage>
        <taxon>Bacteria</taxon>
        <taxon>Pseudomonadati</taxon>
        <taxon>Pseudomonadota</taxon>
        <taxon>Gammaproteobacteria</taxon>
        <taxon>Vibrionales</taxon>
        <taxon>Vibrionaceae</taxon>
        <taxon>Veronia</taxon>
    </lineage>
</organism>
<dbReference type="RefSeq" id="WP_129123075.1">
    <property type="nucleotide sequence ID" value="NZ_PEIB01000021.1"/>
</dbReference>
<name>A0A4Q0YPF7_9GAMM</name>
<dbReference type="Proteomes" id="UP000290287">
    <property type="component" value="Unassembled WGS sequence"/>
</dbReference>
<dbReference type="EMBL" id="PEIB01000021">
    <property type="protein sequence ID" value="RXJ72395.1"/>
    <property type="molecule type" value="Genomic_DNA"/>
</dbReference>